<accession>A0A1F5VDZ0</accession>
<protein>
    <recommendedName>
        <fullName evidence="6">Small ribosomal subunit protein uS17</fullName>
    </recommendedName>
</protein>
<dbReference type="GO" id="GO:0006412">
    <property type="term" value="P:translation"/>
    <property type="evidence" value="ECO:0007669"/>
    <property type="project" value="UniProtKB-UniRule"/>
</dbReference>
<dbReference type="InterPro" id="IPR019979">
    <property type="entry name" value="Ribosomal_uS17_CS"/>
</dbReference>
<evidence type="ECO:0000256" key="6">
    <source>
        <dbReference type="HAMAP-Rule" id="MF_01345"/>
    </source>
</evidence>
<keyword evidence="5 6" id="KW-0687">Ribonucleoprotein</keyword>
<comment type="caution">
    <text evidence="8">The sequence shown here is derived from an EMBL/GenBank/DDBJ whole genome shotgun (WGS) entry which is preliminary data.</text>
</comment>
<dbReference type="InterPro" id="IPR000266">
    <property type="entry name" value="Ribosomal_uS17"/>
</dbReference>
<gene>
    <name evidence="6" type="primary">rpsQ</name>
    <name evidence="8" type="ORF">A2Y62_03090</name>
</gene>
<dbReference type="PROSITE" id="PS00056">
    <property type="entry name" value="RIBOSOMAL_S17"/>
    <property type="match status" value="1"/>
</dbReference>
<dbReference type="SUPFAM" id="SSF50249">
    <property type="entry name" value="Nucleic acid-binding proteins"/>
    <property type="match status" value="1"/>
</dbReference>
<evidence type="ECO:0000256" key="3">
    <source>
        <dbReference type="ARBA" id="ARBA00022884"/>
    </source>
</evidence>
<reference evidence="8 9" key="1">
    <citation type="journal article" date="2016" name="Nat. Commun.">
        <title>Thousands of microbial genomes shed light on interconnected biogeochemical processes in an aquifer system.</title>
        <authorList>
            <person name="Anantharaman K."/>
            <person name="Brown C.T."/>
            <person name="Hug L.A."/>
            <person name="Sharon I."/>
            <person name="Castelle C.J."/>
            <person name="Probst A.J."/>
            <person name="Thomas B.C."/>
            <person name="Singh A."/>
            <person name="Wilkins M.J."/>
            <person name="Karaoz U."/>
            <person name="Brodie E.L."/>
            <person name="Williams K.H."/>
            <person name="Hubbard S.S."/>
            <person name="Banfield J.F."/>
        </authorList>
    </citation>
    <scope>NUCLEOTIDE SEQUENCE [LARGE SCALE GENOMIC DNA]</scope>
</reference>
<dbReference type="AlphaFoldDB" id="A0A1F5VDZ0"/>
<dbReference type="GO" id="GO:0003735">
    <property type="term" value="F:structural constituent of ribosome"/>
    <property type="evidence" value="ECO:0007669"/>
    <property type="project" value="UniProtKB-UniRule"/>
</dbReference>
<dbReference type="InterPro" id="IPR012340">
    <property type="entry name" value="NA-bd_OB-fold"/>
</dbReference>
<dbReference type="Gene3D" id="2.40.50.140">
    <property type="entry name" value="Nucleic acid-binding proteins"/>
    <property type="match status" value="1"/>
</dbReference>
<name>A0A1F5VDZ0_9BACT</name>
<dbReference type="CDD" id="cd00364">
    <property type="entry name" value="Ribosomal_uS17"/>
    <property type="match status" value="1"/>
</dbReference>
<organism evidence="8 9">
    <name type="scientific">Candidatus Fischerbacteria bacterium RBG_13_37_8</name>
    <dbReference type="NCBI Taxonomy" id="1817863"/>
    <lineage>
        <taxon>Bacteria</taxon>
        <taxon>Candidatus Fischeribacteriota</taxon>
    </lineage>
</organism>
<comment type="function">
    <text evidence="6">One of the primary rRNA binding proteins, it binds specifically to the 5'-end of 16S ribosomal RNA.</text>
</comment>
<dbReference type="Pfam" id="PF00366">
    <property type="entry name" value="Ribosomal_S17"/>
    <property type="match status" value="1"/>
</dbReference>
<dbReference type="NCBIfam" id="TIGR03635">
    <property type="entry name" value="uS17_bact"/>
    <property type="match status" value="1"/>
</dbReference>
<comment type="similarity">
    <text evidence="1 6 7">Belongs to the universal ribosomal protein uS17 family.</text>
</comment>
<dbReference type="NCBIfam" id="NF004123">
    <property type="entry name" value="PRK05610.1"/>
    <property type="match status" value="1"/>
</dbReference>
<evidence type="ECO:0000256" key="7">
    <source>
        <dbReference type="RuleBase" id="RU003872"/>
    </source>
</evidence>
<evidence type="ECO:0000256" key="4">
    <source>
        <dbReference type="ARBA" id="ARBA00022980"/>
    </source>
</evidence>
<proteinExistence type="inferred from homology"/>
<dbReference type="GO" id="GO:0022627">
    <property type="term" value="C:cytosolic small ribosomal subunit"/>
    <property type="evidence" value="ECO:0007669"/>
    <property type="project" value="UniProtKB-UniRule"/>
</dbReference>
<dbReference type="PANTHER" id="PTHR10744:SF1">
    <property type="entry name" value="SMALL RIBOSOMAL SUBUNIT PROTEIN US17M"/>
    <property type="match status" value="1"/>
</dbReference>
<dbReference type="InterPro" id="IPR019984">
    <property type="entry name" value="Ribosomal_uS17_bact/chlr"/>
</dbReference>
<sequence>MKTKRGNRKKLRGVVLKNKMSKTIVVEVKEHKKHSFFEKRVLQRSVVYAHDEENKCLIGDKVLLMETRPLSKLKRWRVVKILREGEQL</sequence>
<keyword evidence="3 6" id="KW-0694">RNA-binding</keyword>
<evidence type="ECO:0000313" key="8">
    <source>
        <dbReference type="EMBL" id="OGF61669.1"/>
    </source>
</evidence>
<keyword evidence="2 6" id="KW-0699">rRNA-binding</keyword>
<dbReference type="STRING" id="1817863.A2Y62_03090"/>
<comment type="subunit">
    <text evidence="6">Part of the 30S ribosomal subunit.</text>
</comment>
<evidence type="ECO:0000256" key="5">
    <source>
        <dbReference type="ARBA" id="ARBA00023274"/>
    </source>
</evidence>
<dbReference type="PANTHER" id="PTHR10744">
    <property type="entry name" value="40S RIBOSOMAL PROTEIN S11 FAMILY MEMBER"/>
    <property type="match status" value="1"/>
</dbReference>
<evidence type="ECO:0000256" key="2">
    <source>
        <dbReference type="ARBA" id="ARBA00022730"/>
    </source>
</evidence>
<dbReference type="GO" id="GO:0019843">
    <property type="term" value="F:rRNA binding"/>
    <property type="evidence" value="ECO:0007669"/>
    <property type="project" value="UniProtKB-UniRule"/>
</dbReference>
<keyword evidence="4 6" id="KW-0689">Ribosomal protein</keyword>
<dbReference type="EMBL" id="MFGW01000189">
    <property type="protein sequence ID" value="OGF61669.1"/>
    <property type="molecule type" value="Genomic_DNA"/>
</dbReference>
<dbReference type="PRINTS" id="PR00973">
    <property type="entry name" value="RIBOSOMALS17"/>
</dbReference>
<dbReference type="Proteomes" id="UP000178943">
    <property type="component" value="Unassembled WGS sequence"/>
</dbReference>
<evidence type="ECO:0000256" key="1">
    <source>
        <dbReference type="ARBA" id="ARBA00010254"/>
    </source>
</evidence>
<evidence type="ECO:0000313" key="9">
    <source>
        <dbReference type="Proteomes" id="UP000178943"/>
    </source>
</evidence>
<dbReference type="HAMAP" id="MF_01345_B">
    <property type="entry name" value="Ribosomal_uS17_B"/>
    <property type="match status" value="1"/>
</dbReference>